<evidence type="ECO:0000256" key="2">
    <source>
        <dbReference type="ARBA" id="ARBA00022723"/>
    </source>
</evidence>
<feature type="domain" description="DDE Tnp4" evidence="4">
    <location>
        <begin position="78"/>
        <end position="196"/>
    </location>
</feature>
<keyword evidence="2" id="KW-0479">Metal-binding</keyword>
<comment type="cofactor">
    <cofactor evidence="1">
        <name>a divalent metal cation</name>
        <dbReference type="ChEBI" id="CHEBI:60240"/>
    </cofactor>
</comment>
<comment type="caution">
    <text evidence="5">The sequence shown here is derived from an EMBL/GenBank/DDBJ whole genome shotgun (WGS) entry which is preliminary data.</text>
</comment>
<accession>A0AAW0P4N9</accession>
<gene>
    <name evidence="5" type="ORF">WMY93_014131</name>
</gene>
<feature type="region of interest" description="Disordered" evidence="3">
    <location>
        <begin position="1"/>
        <end position="35"/>
    </location>
</feature>
<dbReference type="GO" id="GO:0046872">
    <property type="term" value="F:metal ion binding"/>
    <property type="evidence" value="ECO:0007669"/>
    <property type="project" value="UniProtKB-KW"/>
</dbReference>
<dbReference type="AlphaFoldDB" id="A0AAW0P4N9"/>
<protein>
    <recommendedName>
        <fullName evidence="4">DDE Tnp4 domain-containing protein</fullName>
    </recommendedName>
</protein>
<dbReference type="Proteomes" id="UP001460270">
    <property type="component" value="Unassembled WGS sequence"/>
</dbReference>
<organism evidence="5 6">
    <name type="scientific">Mugilogobius chulae</name>
    <name type="common">yellowstripe goby</name>
    <dbReference type="NCBI Taxonomy" id="88201"/>
    <lineage>
        <taxon>Eukaryota</taxon>
        <taxon>Metazoa</taxon>
        <taxon>Chordata</taxon>
        <taxon>Craniata</taxon>
        <taxon>Vertebrata</taxon>
        <taxon>Euteleostomi</taxon>
        <taxon>Actinopterygii</taxon>
        <taxon>Neopterygii</taxon>
        <taxon>Teleostei</taxon>
        <taxon>Neoteleostei</taxon>
        <taxon>Acanthomorphata</taxon>
        <taxon>Gobiaria</taxon>
        <taxon>Gobiiformes</taxon>
        <taxon>Gobioidei</taxon>
        <taxon>Gobiidae</taxon>
        <taxon>Gobionellinae</taxon>
        <taxon>Mugilogobius</taxon>
    </lineage>
</organism>
<proteinExistence type="predicted"/>
<evidence type="ECO:0000313" key="6">
    <source>
        <dbReference type="Proteomes" id="UP001460270"/>
    </source>
</evidence>
<evidence type="ECO:0000256" key="3">
    <source>
        <dbReference type="SAM" id="MobiDB-lite"/>
    </source>
</evidence>
<reference evidence="6" key="1">
    <citation type="submission" date="2024-04" db="EMBL/GenBank/DDBJ databases">
        <title>Salinicola lusitanus LLJ914,a marine bacterium isolated from the Okinawa Trough.</title>
        <authorList>
            <person name="Li J."/>
        </authorList>
    </citation>
    <scope>NUCLEOTIDE SEQUENCE [LARGE SCALE GENOMIC DNA]</scope>
</reference>
<dbReference type="InterPro" id="IPR027806">
    <property type="entry name" value="HARBI1_dom"/>
</dbReference>
<evidence type="ECO:0000259" key="4">
    <source>
        <dbReference type="Pfam" id="PF13359"/>
    </source>
</evidence>
<evidence type="ECO:0000256" key="1">
    <source>
        <dbReference type="ARBA" id="ARBA00001968"/>
    </source>
</evidence>
<name>A0AAW0P4N9_9GOBI</name>
<dbReference type="EMBL" id="JBBPFD010000010">
    <property type="protein sequence ID" value="KAK7909447.1"/>
    <property type="molecule type" value="Genomic_DNA"/>
</dbReference>
<dbReference type="Pfam" id="PF13359">
    <property type="entry name" value="DDE_Tnp_4"/>
    <property type="match status" value="1"/>
</dbReference>
<sequence>MQEPAAEASVGDAHEEETGDVHQHKRPRTERSGATLHDMFAEILEESAPERPRMSSQLNESSIPRVHGCAHSCAVEHNSGSLFFSYKRFPTLVLLAVVDARYRFREIDVGRYERGSDSETLANSAFGQALCKGTLHLPPDLSLPGVNQRDPQPNLFVAGEAFPLQRNLMRPFTPEECIFNYRLSRARLMVEDAFGICSPQ</sequence>
<evidence type="ECO:0000313" key="5">
    <source>
        <dbReference type="EMBL" id="KAK7909447.1"/>
    </source>
</evidence>
<keyword evidence="6" id="KW-1185">Reference proteome</keyword>